<reference evidence="1 2" key="1">
    <citation type="submission" date="2024-09" db="EMBL/GenBank/DDBJ databases">
        <title>Floridaenema gen nov. (Aerosakkonemataceae, Aerosakkonematales ord. nov., Cyanobacteria) from benthic tropical and subtropical fresh waters, with the description of four new species.</title>
        <authorList>
            <person name="Moretto J.A."/>
            <person name="Berthold D.E."/>
            <person name="Lefler F.W."/>
            <person name="Huang I.-S."/>
            <person name="Laughinghouse H. IV."/>
        </authorList>
    </citation>
    <scope>NUCLEOTIDE SEQUENCE [LARGE SCALE GENOMIC DNA]</scope>
    <source>
        <strain evidence="1 2">BLCC-F46</strain>
    </source>
</reference>
<proteinExistence type="predicted"/>
<keyword evidence="2" id="KW-1185">Reference proteome</keyword>
<dbReference type="EMBL" id="JBHFNQ010000206">
    <property type="protein sequence ID" value="MFB2880587.1"/>
    <property type="molecule type" value="Genomic_DNA"/>
</dbReference>
<evidence type="ECO:0000313" key="1">
    <source>
        <dbReference type="EMBL" id="MFB2880587.1"/>
    </source>
</evidence>
<gene>
    <name evidence="1" type="ORF">ACE1CC_27375</name>
</gene>
<comment type="caution">
    <text evidence="1">The sequence shown here is derived from an EMBL/GenBank/DDBJ whole genome shotgun (WGS) entry which is preliminary data.</text>
</comment>
<dbReference type="Proteomes" id="UP001576774">
    <property type="component" value="Unassembled WGS sequence"/>
</dbReference>
<organism evidence="1 2">
    <name type="scientific">Floridaenema aerugineum BLCC-F46</name>
    <dbReference type="NCBI Taxonomy" id="3153654"/>
    <lineage>
        <taxon>Bacteria</taxon>
        <taxon>Bacillati</taxon>
        <taxon>Cyanobacteriota</taxon>
        <taxon>Cyanophyceae</taxon>
        <taxon>Oscillatoriophycideae</taxon>
        <taxon>Aerosakkonematales</taxon>
        <taxon>Aerosakkonemataceae</taxon>
        <taxon>Floridanema</taxon>
        <taxon>Floridanema aerugineum</taxon>
    </lineage>
</organism>
<dbReference type="RefSeq" id="WP_413273598.1">
    <property type="nucleotide sequence ID" value="NZ_JBHFNQ010000206.1"/>
</dbReference>
<evidence type="ECO:0000313" key="2">
    <source>
        <dbReference type="Proteomes" id="UP001576774"/>
    </source>
</evidence>
<accession>A0ABV4XE02</accession>
<sequence>MKSDRYLITTLTGEAQQPVRIYYQVFNQKTVIGAFQKLKCVYFESQLNRWRWEYEHEAKKLRFEISYNQLSKEHRPIVIGDFFFRDNEMLLEVRSFERAVKAIEFFDKRINRRAAKVTKIRIVNRLFDGNDPSNKELLQPPYDYFFDRDDILIPDPNETAKLMAEISSQHSDLEGRLAALQACWSEKAKQPLPEIEEIPLYIYEEGIGRLKAALTFRNIEALQHWQDNKNANQFDLMESVIDSFLKDNYEI</sequence>
<protein>
    <submittedName>
        <fullName evidence="1">Uncharacterized protein</fullName>
    </submittedName>
</protein>
<name>A0ABV4XE02_9CYAN</name>